<feature type="compositionally biased region" description="Polar residues" evidence="1">
    <location>
        <begin position="302"/>
        <end position="317"/>
    </location>
</feature>
<reference evidence="3" key="1">
    <citation type="submission" date="2024-06" db="EMBL/GenBank/DDBJ databases">
        <title>Biodegradation of dimethachlon by Arthrobacter sp. K5: mechanistic insights and ecological implications.</title>
        <authorList>
            <person name="Hu S."/>
            <person name="Lu P."/>
        </authorList>
    </citation>
    <scope>NUCLEOTIDE SEQUENCE</scope>
    <source>
        <strain evidence="3">K5</strain>
    </source>
</reference>
<name>A0AAU8EKC1_9MICC</name>
<evidence type="ECO:0000313" key="3">
    <source>
        <dbReference type="EMBL" id="XCH10024.1"/>
    </source>
</evidence>
<feature type="region of interest" description="Disordered" evidence="1">
    <location>
        <begin position="302"/>
        <end position="327"/>
    </location>
</feature>
<dbReference type="AlphaFoldDB" id="A0AAU8EKC1"/>
<protein>
    <submittedName>
        <fullName evidence="3">Heavy-metal-associated domain-containing protein</fullName>
    </submittedName>
</protein>
<evidence type="ECO:0000256" key="1">
    <source>
        <dbReference type="SAM" id="MobiDB-lite"/>
    </source>
</evidence>
<feature type="signal peptide" evidence="2">
    <location>
        <begin position="1"/>
        <end position="24"/>
    </location>
</feature>
<keyword evidence="2" id="KW-0732">Signal</keyword>
<proteinExistence type="predicted"/>
<sequence length="327" mass="33586">MNAAGRLGVYAAGLAVVFTGAFTAAGVAVPEETVAAWTQTAEGHEVDQHNGGHKASAAPTATGAAGSMVPGVAVEQDGYLLQEVSAPGAVGQAGRLSFAIAGPDGAPVTEFETEHGKDLHLIVVRSDGTRYRHVHPVMDQGGRWSLPWQWEAAGTYRIYADGMPAGAGKSLTLTRTVDVAGMFEPAAPAPTATDDVDGFRVSLNGDLSAGAASALTVNVARDGKPVTNLEPYLGAYGHLVALRSGDLAYLHVHPEGAGPVEGEVSGPEVQFAATAPTPGRYYLYFDFQVDGQVHSARFVLDTTGSAHNPPNGSTGTPGSADHSHSGH</sequence>
<gene>
    <name evidence="3" type="ORF">ABRP34_14365</name>
</gene>
<feature type="chain" id="PRO_5044009184" evidence="2">
    <location>
        <begin position="25"/>
        <end position="327"/>
    </location>
</feature>
<dbReference type="RefSeq" id="WP_353710697.1">
    <property type="nucleotide sequence ID" value="NZ_CP159279.1"/>
</dbReference>
<evidence type="ECO:0000256" key="2">
    <source>
        <dbReference type="SAM" id="SignalP"/>
    </source>
</evidence>
<dbReference type="EMBL" id="CP159279">
    <property type="protein sequence ID" value="XCH10024.1"/>
    <property type="molecule type" value="Genomic_DNA"/>
</dbReference>
<organism evidence="3">
    <name type="scientific">Arthrobacter sp. K5</name>
    <dbReference type="NCBI Taxonomy" id="2839623"/>
    <lineage>
        <taxon>Bacteria</taxon>
        <taxon>Bacillati</taxon>
        <taxon>Actinomycetota</taxon>
        <taxon>Actinomycetes</taxon>
        <taxon>Micrococcales</taxon>
        <taxon>Micrococcaceae</taxon>
        <taxon>Arthrobacter</taxon>
    </lineage>
</organism>
<accession>A0AAU8EKC1</accession>